<feature type="signal peptide" evidence="2">
    <location>
        <begin position="1"/>
        <end position="22"/>
    </location>
</feature>
<keyword evidence="2" id="KW-0732">Signal</keyword>
<name>A0A3B7LXM0_9GAMM</name>
<evidence type="ECO:0000313" key="3">
    <source>
        <dbReference type="EMBL" id="AXY57616.1"/>
    </source>
</evidence>
<dbReference type="Pfam" id="PF19577">
    <property type="entry name" value="DcaP"/>
    <property type="match status" value="1"/>
</dbReference>
<accession>A0A3B7LXM0</accession>
<gene>
    <name evidence="3" type="ORF">CDG60_14225</name>
</gene>
<reference evidence="4" key="1">
    <citation type="submission" date="2018-09" db="EMBL/GenBank/DDBJ databases">
        <title>The complete genome of Acinetobacter sp. strain WCHAc010005.</title>
        <authorList>
            <person name="Hu Y."/>
            <person name="Long H."/>
            <person name="Feng Y."/>
            <person name="Zong Z."/>
        </authorList>
    </citation>
    <scope>NUCLEOTIDE SEQUENCE [LARGE SCALE GENOMIC DNA]</scope>
    <source>
        <strain evidence="4">WCHAc010005</strain>
    </source>
</reference>
<dbReference type="RefSeq" id="WP_087514084.1">
    <property type="nucleotide sequence ID" value="NZ_CP032134.1"/>
</dbReference>
<dbReference type="KEGG" id="achi:CDG60_14225"/>
<dbReference type="AlphaFoldDB" id="A0A3B7LXM0"/>
<evidence type="ECO:0000313" key="4">
    <source>
        <dbReference type="Proteomes" id="UP000263753"/>
    </source>
</evidence>
<evidence type="ECO:0000256" key="1">
    <source>
        <dbReference type="SAM" id="Coils"/>
    </source>
</evidence>
<proteinExistence type="predicted"/>
<organism evidence="3 4">
    <name type="scientific">Acinetobacter chinensis</name>
    <dbReference type="NCBI Taxonomy" id="2004650"/>
    <lineage>
        <taxon>Bacteria</taxon>
        <taxon>Pseudomonadati</taxon>
        <taxon>Pseudomonadota</taxon>
        <taxon>Gammaproteobacteria</taxon>
        <taxon>Moraxellales</taxon>
        <taxon>Moraxellaceae</taxon>
        <taxon>Acinetobacter</taxon>
    </lineage>
</organism>
<feature type="coiled-coil region" evidence="1">
    <location>
        <begin position="22"/>
        <end position="49"/>
    </location>
</feature>
<protein>
    <submittedName>
        <fullName evidence="3">Porin</fullName>
    </submittedName>
</protein>
<evidence type="ECO:0000256" key="2">
    <source>
        <dbReference type="SAM" id="SignalP"/>
    </source>
</evidence>
<feature type="chain" id="PRO_5017833777" evidence="2">
    <location>
        <begin position="23"/>
        <end position="409"/>
    </location>
</feature>
<keyword evidence="1" id="KW-0175">Coiled coil</keyword>
<dbReference type="InterPro" id="IPR045748">
    <property type="entry name" value="DcaP"/>
</dbReference>
<sequence length="409" mass="45564">MKFQLKVLACGISILGSTAVFAESVEQRISTLEQQLNELKIQQQNEVQQTTSAGSGSSLFSDTDIKVYGIVRMDGSLDLKDTAGSPFVSNQLPSVNQTPAGHRSAFTLTATRLGMDLSKNVNDTSVKGKIEMDFWDGLEGNGKLRIRHAYVDFNNWLIGQTVSGMSNLETLTESVDYTLFMGYSWTRNPQVRYNFDFSPQHNLKLAAEYVDSRSSEIPALTAKYTFKQDSLTALAQGFVHEKRATVNGDDIDKLSWGAGLGLKYQLTPVSTLQGHAYHVEGDQKFVSYAQQSGDQVNGFAAGGDFSVNDAKNDLDLNKFNTYVLGYSHKLSEQWRMNVVGSLFDYDDSTAYARNNPTLNKKLTDLAANVFYTPLKNIDIGMEYHHGKRESFDGSEFDVSRLNFVTMYKF</sequence>
<dbReference type="SUPFAM" id="SSF56935">
    <property type="entry name" value="Porins"/>
    <property type="match status" value="1"/>
</dbReference>
<dbReference type="Proteomes" id="UP000263753">
    <property type="component" value="Chromosome"/>
</dbReference>
<dbReference type="EMBL" id="CP032134">
    <property type="protein sequence ID" value="AXY57616.1"/>
    <property type="molecule type" value="Genomic_DNA"/>
</dbReference>